<protein>
    <submittedName>
        <fullName evidence="1">Putative phosphoserine phosphatase 2</fullName>
        <ecNumber evidence="1">3.1.3.3</ecNumber>
    </submittedName>
</protein>
<dbReference type="SMART" id="SM00855">
    <property type="entry name" value="PGAM"/>
    <property type="match status" value="1"/>
</dbReference>
<dbReference type="GO" id="GO:0005737">
    <property type="term" value="C:cytoplasm"/>
    <property type="evidence" value="ECO:0007669"/>
    <property type="project" value="TreeGrafter"/>
</dbReference>
<sequence>MNEARQHRFSPPKGAADLLLIRHGETQAAVRGESFPLVEGQGDPALHPDGEVQAIAVGHRLKAEPINAIYVTTMQRTHQTAAPLAERLGIAPRVERDLREVFLGDWDGGEYRFRVMDRDPAFIRAKEQQEWGEVPGAETTAQLQARVKAGLMRIARAHADELVAVVVHGGVIGAALAVATGSPPFAFHGAENGSISRLVIHGEQMILRGFNDVSHLSV</sequence>
<dbReference type="STRING" id="696762.PFRI_29920"/>
<comment type="caution">
    <text evidence="1">The sequence shown here is derived from an EMBL/GenBank/DDBJ whole genome shotgun (WGS) entry which is preliminary data.</text>
</comment>
<reference evidence="1 2" key="1">
    <citation type="submission" date="2016-10" db="EMBL/GenBank/DDBJ databases">
        <title>Genome sequence of Planktotalea frisia SH6-1.</title>
        <authorList>
            <person name="Poehlein A."/>
            <person name="Bakenhus I."/>
            <person name="Voget S."/>
            <person name="Brinkhoff T."/>
            <person name="Simon M."/>
        </authorList>
    </citation>
    <scope>NUCLEOTIDE SEQUENCE [LARGE SCALE GENOMIC DNA]</scope>
    <source>
        <strain evidence="1 2">SH6-1</strain>
    </source>
</reference>
<dbReference type="PANTHER" id="PTHR48100">
    <property type="entry name" value="BROAD-SPECIFICITY PHOSPHATASE YOR283W-RELATED"/>
    <property type="match status" value="1"/>
</dbReference>
<dbReference type="AlphaFoldDB" id="A0A1L9NTX8"/>
<dbReference type="Proteomes" id="UP000184514">
    <property type="component" value="Unassembled WGS sequence"/>
</dbReference>
<dbReference type="InterPro" id="IPR013078">
    <property type="entry name" value="His_Pase_superF_clade-1"/>
</dbReference>
<proteinExistence type="predicted"/>
<dbReference type="InterPro" id="IPR050275">
    <property type="entry name" value="PGM_Phosphatase"/>
</dbReference>
<dbReference type="EMBL" id="MLCB01000168">
    <property type="protein sequence ID" value="OJI92776.1"/>
    <property type="molecule type" value="Genomic_DNA"/>
</dbReference>
<keyword evidence="1" id="KW-0378">Hydrolase</keyword>
<dbReference type="SUPFAM" id="SSF53254">
    <property type="entry name" value="Phosphoglycerate mutase-like"/>
    <property type="match status" value="1"/>
</dbReference>
<gene>
    <name evidence="1" type="primary">pspB_1</name>
    <name evidence="1" type="ORF">PFRI_29920</name>
</gene>
<dbReference type="OrthoDB" id="9783269at2"/>
<evidence type="ECO:0000313" key="2">
    <source>
        <dbReference type="Proteomes" id="UP000184514"/>
    </source>
</evidence>
<evidence type="ECO:0000313" key="1">
    <source>
        <dbReference type="EMBL" id="OJI92776.1"/>
    </source>
</evidence>
<dbReference type="Gene3D" id="3.40.50.1240">
    <property type="entry name" value="Phosphoglycerate mutase-like"/>
    <property type="match status" value="1"/>
</dbReference>
<dbReference type="CDD" id="cd07067">
    <property type="entry name" value="HP_PGM_like"/>
    <property type="match status" value="1"/>
</dbReference>
<dbReference type="Pfam" id="PF00300">
    <property type="entry name" value="His_Phos_1"/>
    <property type="match status" value="1"/>
</dbReference>
<dbReference type="RefSeq" id="WP_072631509.1">
    <property type="nucleotide sequence ID" value="NZ_JABBAN010000062.1"/>
</dbReference>
<keyword evidence="2" id="KW-1185">Reference proteome</keyword>
<accession>A0A1L9NTX8</accession>
<dbReference type="InterPro" id="IPR029033">
    <property type="entry name" value="His_PPase_superfam"/>
</dbReference>
<organism evidence="1 2">
    <name type="scientific">Planktotalea frisia</name>
    <dbReference type="NCBI Taxonomy" id="696762"/>
    <lineage>
        <taxon>Bacteria</taxon>
        <taxon>Pseudomonadati</taxon>
        <taxon>Pseudomonadota</taxon>
        <taxon>Alphaproteobacteria</taxon>
        <taxon>Rhodobacterales</taxon>
        <taxon>Paracoccaceae</taxon>
        <taxon>Planktotalea</taxon>
    </lineage>
</organism>
<dbReference type="EC" id="3.1.3.3" evidence="1"/>
<dbReference type="GO" id="GO:0016791">
    <property type="term" value="F:phosphatase activity"/>
    <property type="evidence" value="ECO:0007669"/>
    <property type="project" value="TreeGrafter"/>
</dbReference>
<dbReference type="PANTHER" id="PTHR48100:SF1">
    <property type="entry name" value="HISTIDINE PHOSPHATASE FAMILY PROTEIN-RELATED"/>
    <property type="match status" value="1"/>
</dbReference>
<name>A0A1L9NTX8_9RHOB</name>